<dbReference type="EMBL" id="ML987193">
    <property type="protein sequence ID" value="KAF2251496.1"/>
    <property type="molecule type" value="Genomic_DNA"/>
</dbReference>
<dbReference type="Pfam" id="PF06985">
    <property type="entry name" value="HET"/>
    <property type="match status" value="1"/>
</dbReference>
<keyword evidence="4" id="KW-1185">Reference proteome</keyword>
<proteinExistence type="predicted"/>
<gene>
    <name evidence="3" type="ORF">BU26DRAFT_549955</name>
</gene>
<dbReference type="Proteomes" id="UP000800094">
    <property type="component" value="Unassembled WGS sequence"/>
</dbReference>
<dbReference type="PANTHER" id="PTHR33112:SF12">
    <property type="entry name" value="HETEROKARYON INCOMPATIBILITY DOMAIN-CONTAINING PROTEIN"/>
    <property type="match status" value="1"/>
</dbReference>
<feature type="compositionally biased region" description="Polar residues" evidence="1">
    <location>
        <begin position="1"/>
        <end position="20"/>
    </location>
</feature>
<reference evidence="3" key="1">
    <citation type="journal article" date="2020" name="Stud. Mycol.">
        <title>101 Dothideomycetes genomes: a test case for predicting lifestyles and emergence of pathogens.</title>
        <authorList>
            <person name="Haridas S."/>
            <person name="Albert R."/>
            <person name="Binder M."/>
            <person name="Bloem J."/>
            <person name="Labutti K."/>
            <person name="Salamov A."/>
            <person name="Andreopoulos B."/>
            <person name="Baker S."/>
            <person name="Barry K."/>
            <person name="Bills G."/>
            <person name="Bluhm B."/>
            <person name="Cannon C."/>
            <person name="Castanera R."/>
            <person name="Culley D."/>
            <person name="Daum C."/>
            <person name="Ezra D."/>
            <person name="Gonzalez J."/>
            <person name="Henrissat B."/>
            <person name="Kuo A."/>
            <person name="Liang C."/>
            <person name="Lipzen A."/>
            <person name="Lutzoni F."/>
            <person name="Magnuson J."/>
            <person name="Mondo S."/>
            <person name="Nolan M."/>
            <person name="Ohm R."/>
            <person name="Pangilinan J."/>
            <person name="Park H.-J."/>
            <person name="Ramirez L."/>
            <person name="Alfaro M."/>
            <person name="Sun H."/>
            <person name="Tritt A."/>
            <person name="Yoshinaga Y."/>
            <person name="Zwiers L.-H."/>
            <person name="Turgeon B."/>
            <person name="Goodwin S."/>
            <person name="Spatafora J."/>
            <person name="Crous P."/>
            <person name="Grigoriev I."/>
        </authorList>
    </citation>
    <scope>NUCLEOTIDE SEQUENCE</scope>
    <source>
        <strain evidence="3">CBS 122368</strain>
    </source>
</reference>
<dbReference type="RefSeq" id="XP_033686500.1">
    <property type="nucleotide sequence ID" value="XM_033832023.1"/>
</dbReference>
<sequence length="814" mass="93018">MAQLCSSSAHPQPTSTSEIGSQEHQDGSRLCRICRKIDFNRYLGEEIGDSIHLGSWDSIRQSRDCPFCRLVVHSLESDPRLTPSTEVLLQNELSWKLGIELSPYDRSRSESYSNKYDLRSKAKYCSQDAYRFTLFCEEEEFLSRSRSRSRSVAHDILTPQTVPNRRSGARVPSSTIFTHSAAGDAYTPQDGPRKPMGIIQYLAHKEKHAENRQFFGRKISPDEVDIGLLRSWMDRCSTYHNGECDRDVRTVDSLPLNLRLIDVRRRCVIKVAEGEVPEYVALSYMWGSQKMKEETGMDPAMLLQKDIRCGPRGEMTPLQTKLPKTIEDAMTLTRLLGYRYLWNDALCIVQDATLEQKVPDLTNMKLIYSCASLTIAAAAGTHADYGIPGIGVPRRIHQNSEVVRDLRLATMFPSYTALENSSELLWNTRGWTFQEKLLSRRIILFTDYQVYFKCSESIWTEEVVLENGCLSTSVEARRAKYRWQPNRRRHVPDARAMEMKIYNGRLKIEDDWNYLGGFLDYAAAVQEYSKRKLTDPKDTLFAISGILETMEEVTGGFILGLPRKHFLESLLWYPDIGCVQTYNHTLKLPSWTWASSDFSRGGVSFDLMDVRQLRSLLTISMRAFRDDSKNGSPASQYSNPPKWVTRLSTFDWKALSLWGTYGNLVACLSWPLLQKDHTIRRMFYSDGSSMARIHFDLPISALNLPGPHQSRFIPELIQLAERYAKSGNESWRPSVERIPGDSHTLAFETVVVRFYIGKSISPRTHQSDDVGIFELTNSRGENVDDKKVTTFLPYLGVCRSKRQRSIPAGFRDGS</sequence>
<evidence type="ECO:0000259" key="2">
    <source>
        <dbReference type="Pfam" id="PF06985"/>
    </source>
</evidence>
<feature type="domain" description="Heterokaryon incompatibility" evidence="2">
    <location>
        <begin position="279"/>
        <end position="435"/>
    </location>
</feature>
<evidence type="ECO:0000313" key="3">
    <source>
        <dbReference type="EMBL" id="KAF2251496.1"/>
    </source>
</evidence>
<accession>A0A6A6IM57</accession>
<evidence type="ECO:0000256" key="1">
    <source>
        <dbReference type="SAM" id="MobiDB-lite"/>
    </source>
</evidence>
<dbReference type="PANTHER" id="PTHR33112">
    <property type="entry name" value="DOMAIN PROTEIN, PUTATIVE-RELATED"/>
    <property type="match status" value="1"/>
</dbReference>
<evidence type="ECO:0000313" key="4">
    <source>
        <dbReference type="Proteomes" id="UP000800094"/>
    </source>
</evidence>
<protein>
    <submittedName>
        <fullName evidence="3">HET-domain-containing protein</fullName>
    </submittedName>
</protein>
<organism evidence="3 4">
    <name type="scientific">Trematosphaeria pertusa</name>
    <dbReference type="NCBI Taxonomy" id="390896"/>
    <lineage>
        <taxon>Eukaryota</taxon>
        <taxon>Fungi</taxon>
        <taxon>Dikarya</taxon>
        <taxon>Ascomycota</taxon>
        <taxon>Pezizomycotina</taxon>
        <taxon>Dothideomycetes</taxon>
        <taxon>Pleosporomycetidae</taxon>
        <taxon>Pleosporales</taxon>
        <taxon>Massarineae</taxon>
        <taxon>Trematosphaeriaceae</taxon>
        <taxon>Trematosphaeria</taxon>
    </lineage>
</organism>
<dbReference type="InterPro" id="IPR010730">
    <property type="entry name" value="HET"/>
</dbReference>
<name>A0A6A6IM57_9PLEO</name>
<dbReference type="OrthoDB" id="5135333at2759"/>
<feature type="region of interest" description="Disordered" evidence="1">
    <location>
        <begin position="1"/>
        <end position="23"/>
    </location>
</feature>
<dbReference type="AlphaFoldDB" id="A0A6A6IM57"/>
<dbReference type="GeneID" id="54585353"/>